<dbReference type="Proteomes" id="UP000645676">
    <property type="component" value="Unassembled WGS sequence"/>
</dbReference>
<dbReference type="AlphaFoldDB" id="A0A832T3W1"/>
<evidence type="ECO:0000313" key="2">
    <source>
        <dbReference type="Proteomes" id="UP000645676"/>
    </source>
</evidence>
<sequence length="241" mass="28340">MVNNELKILSGKLRDIFREIYNKIKNDENINDRNLDDKVLSLLKDYTISEENLKIKFSEPKDEIYSYEGRRTPYDLLCYGIINGKNFLIFINNKFGDLKSNTRNDVTTYNNLLRLYLGIKRQRLTSEITINGELVYNRISGNEIVSYGIFVVDKYRRGYKFFLLEEIKDDFYVNPRNNMFQIRYSPNLGDPIDYFAFVKKLIDAILESLEKSLNSIKTEILVLNSIKIQLINIKEGKHGED</sequence>
<dbReference type="EMBL" id="DUJR01000015">
    <property type="protein sequence ID" value="HII59543.1"/>
    <property type="molecule type" value="Genomic_DNA"/>
</dbReference>
<dbReference type="RefSeq" id="WP_064496793.1">
    <property type="nucleotide sequence ID" value="NC_000909.1"/>
</dbReference>
<protein>
    <submittedName>
        <fullName evidence="1">Uncharacterized protein</fullName>
    </submittedName>
</protein>
<name>A0A832T3W1_9EURY</name>
<accession>A0A832T3W1</accession>
<organism evidence="1 2">
    <name type="scientific">Methanocaldococcus jannaschii</name>
    <dbReference type="NCBI Taxonomy" id="2190"/>
    <lineage>
        <taxon>Archaea</taxon>
        <taxon>Methanobacteriati</taxon>
        <taxon>Methanobacteriota</taxon>
        <taxon>Methanomada group</taxon>
        <taxon>Methanococci</taxon>
        <taxon>Methanococcales</taxon>
        <taxon>Methanocaldococcaceae</taxon>
        <taxon>Methanocaldococcus</taxon>
    </lineage>
</organism>
<reference evidence="1" key="1">
    <citation type="journal article" date="2020" name="bioRxiv">
        <title>A rank-normalized archaeal taxonomy based on genome phylogeny resolves widespread incomplete and uneven classifications.</title>
        <authorList>
            <person name="Rinke C."/>
            <person name="Chuvochina M."/>
            <person name="Mussig A.J."/>
            <person name="Chaumeil P.-A."/>
            <person name="Waite D.W."/>
            <person name="Whitman W.B."/>
            <person name="Parks D.H."/>
            <person name="Hugenholtz P."/>
        </authorList>
    </citation>
    <scope>NUCLEOTIDE SEQUENCE</scope>
    <source>
        <strain evidence="1">UBA8849</strain>
    </source>
</reference>
<proteinExistence type="predicted"/>
<gene>
    <name evidence="1" type="ORF">HA335_03020</name>
</gene>
<evidence type="ECO:0000313" key="1">
    <source>
        <dbReference type="EMBL" id="HII59543.1"/>
    </source>
</evidence>
<comment type="caution">
    <text evidence="1">The sequence shown here is derived from an EMBL/GenBank/DDBJ whole genome shotgun (WGS) entry which is preliminary data.</text>
</comment>